<keyword evidence="1" id="KW-0812">Transmembrane</keyword>
<protein>
    <submittedName>
        <fullName evidence="3">Uncharacterized protein LOC106743269</fullName>
    </submittedName>
</protein>
<evidence type="ECO:0000313" key="2">
    <source>
        <dbReference type="Proteomes" id="UP000515204"/>
    </source>
</evidence>
<feature type="transmembrane region" description="Helical" evidence="1">
    <location>
        <begin position="60"/>
        <end position="82"/>
    </location>
</feature>
<dbReference type="GeneID" id="106743269"/>
<keyword evidence="1" id="KW-1133">Transmembrane helix</keyword>
<proteinExistence type="predicted"/>
<dbReference type="OrthoDB" id="8185860at2759"/>
<dbReference type="Proteomes" id="UP000515204">
    <property type="component" value="Unplaced"/>
</dbReference>
<keyword evidence="2" id="KW-1185">Reference proteome</keyword>
<accession>A0A6P3X259</accession>
<evidence type="ECO:0000313" key="3">
    <source>
        <dbReference type="RefSeq" id="XP_014472425.1"/>
    </source>
</evidence>
<dbReference type="KEGG" id="dqu:106743269"/>
<feature type="transmembrane region" description="Helical" evidence="1">
    <location>
        <begin position="127"/>
        <end position="151"/>
    </location>
</feature>
<reference evidence="3" key="1">
    <citation type="submission" date="2025-08" db="UniProtKB">
        <authorList>
            <consortium name="RefSeq"/>
        </authorList>
    </citation>
    <scope>IDENTIFICATION</scope>
</reference>
<evidence type="ECO:0000256" key="1">
    <source>
        <dbReference type="SAM" id="Phobius"/>
    </source>
</evidence>
<gene>
    <name evidence="3" type="primary">LOC106743269</name>
</gene>
<name>A0A6P3X259_DINQU</name>
<feature type="transmembrane region" description="Helical" evidence="1">
    <location>
        <begin position="32"/>
        <end position="54"/>
    </location>
</feature>
<dbReference type="RefSeq" id="XP_014472425.1">
    <property type="nucleotide sequence ID" value="XM_014616939.1"/>
</dbReference>
<organism evidence="2 3">
    <name type="scientific">Dinoponera quadriceps</name>
    <name type="common">South American ant</name>
    <dbReference type="NCBI Taxonomy" id="609295"/>
    <lineage>
        <taxon>Eukaryota</taxon>
        <taxon>Metazoa</taxon>
        <taxon>Ecdysozoa</taxon>
        <taxon>Arthropoda</taxon>
        <taxon>Hexapoda</taxon>
        <taxon>Insecta</taxon>
        <taxon>Pterygota</taxon>
        <taxon>Neoptera</taxon>
        <taxon>Endopterygota</taxon>
        <taxon>Hymenoptera</taxon>
        <taxon>Apocrita</taxon>
        <taxon>Aculeata</taxon>
        <taxon>Formicoidea</taxon>
        <taxon>Formicidae</taxon>
        <taxon>Ponerinae</taxon>
        <taxon>Ponerini</taxon>
        <taxon>Dinoponera</taxon>
    </lineage>
</organism>
<sequence>MHPLDENQIDIDDYVLINRKVLKFVGLYPTNVARYIVCCVCMFSIIIPQTIQIYQDWQDLAIVLETSSVLLTILLAVLKSLVWMNNRRKMDPFINYILTDYWRIMTAQISRYADVYATYARKLTKGYVFLICNSLLFFFSLPLIEILITMITGSNDNSTKHFPFLALYPKSYYNFPMYEVRTTSFPLVETIQDDNVYINFAYVARISLANGSDELMRPCYPGNRHPNCNSIVSHMWSLQNTSRKDSKY</sequence>
<keyword evidence="1" id="KW-0472">Membrane</keyword>
<dbReference type="AlphaFoldDB" id="A0A6P3X259"/>